<reference evidence="2" key="1">
    <citation type="journal article" date="2021" name="PeerJ">
        <title>Extensive microbial diversity within the chicken gut microbiome revealed by metagenomics and culture.</title>
        <authorList>
            <person name="Gilroy R."/>
            <person name="Ravi A."/>
            <person name="Getino M."/>
            <person name="Pursley I."/>
            <person name="Horton D.L."/>
            <person name="Alikhan N.F."/>
            <person name="Baker D."/>
            <person name="Gharbi K."/>
            <person name="Hall N."/>
            <person name="Watson M."/>
            <person name="Adriaenssens E.M."/>
            <person name="Foster-Nyarko E."/>
            <person name="Jarju S."/>
            <person name="Secka A."/>
            <person name="Antonio M."/>
            <person name="Oren A."/>
            <person name="Chaudhuri R.R."/>
            <person name="La Ragione R."/>
            <person name="Hildebrand F."/>
            <person name="Pallen M.J."/>
        </authorList>
    </citation>
    <scope>NUCLEOTIDE SEQUENCE</scope>
    <source>
        <strain evidence="2">ChiBcec8-13705</strain>
    </source>
</reference>
<reference evidence="2" key="2">
    <citation type="submission" date="2021-04" db="EMBL/GenBank/DDBJ databases">
        <authorList>
            <person name="Gilroy R."/>
        </authorList>
    </citation>
    <scope>NUCLEOTIDE SEQUENCE</scope>
    <source>
        <strain evidence="2">ChiBcec8-13705</strain>
    </source>
</reference>
<feature type="region of interest" description="Disordered" evidence="1">
    <location>
        <begin position="1"/>
        <end position="78"/>
    </location>
</feature>
<dbReference type="Proteomes" id="UP000886803">
    <property type="component" value="Unassembled WGS sequence"/>
</dbReference>
<protein>
    <submittedName>
        <fullName evidence="2">Uncharacterized protein</fullName>
    </submittedName>
</protein>
<proteinExistence type="predicted"/>
<name>A0A9D2S4E8_9FIRM</name>
<dbReference type="EMBL" id="DWYG01000122">
    <property type="protein sequence ID" value="HJB42275.1"/>
    <property type="molecule type" value="Genomic_DNA"/>
</dbReference>
<evidence type="ECO:0000313" key="3">
    <source>
        <dbReference type="Proteomes" id="UP000886803"/>
    </source>
</evidence>
<gene>
    <name evidence="2" type="ORF">H9945_07235</name>
</gene>
<dbReference type="AlphaFoldDB" id="A0A9D2S4E8"/>
<evidence type="ECO:0000256" key="1">
    <source>
        <dbReference type="SAM" id="MobiDB-lite"/>
    </source>
</evidence>
<feature type="compositionally biased region" description="Basic and acidic residues" evidence="1">
    <location>
        <begin position="47"/>
        <end position="57"/>
    </location>
</feature>
<sequence>MRLRPKAPRPDAAAAAPNPAAEPPAAPPPGPAGLQNPYRRFFTQTPRLEDLARRARAEQAANPRPAGTGRAEDSDNQE</sequence>
<evidence type="ECO:0000313" key="2">
    <source>
        <dbReference type="EMBL" id="HJB42275.1"/>
    </source>
</evidence>
<feature type="compositionally biased region" description="Pro residues" evidence="1">
    <location>
        <begin position="20"/>
        <end position="31"/>
    </location>
</feature>
<feature type="compositionally biased region" description="Low complexity" evidence="1">
    <location>
        <begin position="10"/>
        <end position="19"/>
    </location>
</feature>
<accession>A0A9D2S4E8</accession>
<organism evidence="2 3">
    <name type="scientific">Candidatus Gemmiger avicola</name>
    <dbReference type="NCBI Taxonomy" id="2838605"/>
    <lineage>
        <taxon>Bacteria</taxon>
        <taxon>Bacillati</taxon>
        <taxon>Bacillota</taxon>
        <taxon>Clostridia</taxon>
        <taxon>Eubacteriales</taxon>
        <taxon>Gemmiger</taxon>
    </lineage>
</organism>
<comment type="caution">
    <text evidence="2">The sequence shown here is derived from an EMBL/GenBank/DDBJ whole genome shotgun (WGS) entry which is preliminary data.</text>
</comment>